<reference evidence="2" key="1">
    <citation type="journal article" date="2022" name="Front. Microbiol.">
        <title>Feed Insects as a Reservoir of Granadaene-Producing Lactococci.</title>
        <authorList>
            <person name="Neuzil-Bunesova V."/>
            <person name="Ramirez Garcia A."/>
            <person name="Modrackova N."/>
            <person name="Makovska M."/>
            <person name="Sabolova M."/>
            <person name="Sproer C."/>
            <person name="Bunk B."/>
            <person name="Blom J."/>
            <person name="Schwab C."/>
        </authorList>
    </citation>
    <scope>NUCLEOTIDE SEQUENCE</scope>
    <source>
        <strain evidence="2">I4/6O</strain>
    </source>
</reference>
<dbReference type="RefSeq" id="WP_252175254.1">
    <property type="nucleotide sequence ID" value="NZ_CP086395.1"/>
</dbReference>
<feature type="region of interest" description="Disordered" evidence="1">
    <location>
        <begin position="220"/>
        <end position="248"/>
    </location>
</feature>
<dbReference type="Proteomes" id="UP001056730">
    <property type="component" value="Chromosome"/>
</dbReference>
<protein>
    <recommendedName>
        <fullName evidence="4">Lipoprotein</fullName>
    </recommendedName>
</protein>
<dbReference type="KEGG" id="lfo:LMK00_08295"/>
<evidence type="ECO:0000313" key="2">
    <source>
        <dbReference type="EMBL" id="USJ19823.1"/>
    </source>
</evidence>
<accession>A0A9Q9D645</accession>
<sequence length="248" mass="28009">MKRILFGIGLTGILIMGLAGCTKNNSTQLQSDENIESVNNPEFVAKRFLSWVYEGRSTDIEKIIGIDHSDFHDEQIEFFEERAGSVTPVVYPLVIKYDNFSEIYQPKEIKEDYAKAMVAYFEQIGSDYNVIRVEEEADGAEVTVETKGIALNALANQANRYMDSLIGFDQNMALSKYPSNQVQKANAVLQFWAMGQLYKQGNKAPMLDKKITYTLHLDKESNGEYKPTSDTLGEVYSGSKRDTYEDGE</sequence>
<evidence type="ECO:0000313" key="3">
    <source>
        <dbReference type="Proteomes" id="UP001056730"/>
    </source>
</evidence>
<name>A0A9Q9D645_9LACT</name>
<gene>
    <name evidence="2" type="ORF">LMK00_08295</name>
</gene>
<dbReference type="AlphaFoldDB" id="A0A9Q9D645"/>
<feature type="compositionally biased region" description="Basic and acidic residues" evidence="1">
    <location>
        <begin position="239"/>
        <end position="248"/>
    </location>
</feature>
<proteinExistence type="predicted"/>
<evidence type="ECO:0000256" key="1">
    <source>
        <dbReference type="SAM" id="MobiDB-lite"/>
    </source>
</evidence>
<dbReference type="EMBL" id="CP086395">
    <property type="protein sequence ID" value="USJ19823.1"/>
    <property type="molecule type" value="Genomic_DNA"/>
</dbReference>
<dbReference type="PROSITE" id="PS51257">
    <property type="entry name" value="PROKAR_LIPOPROTEIN"/>
    <property type="match status" value="1"/>
</dbReference>
<evidence type="ECO:0008006" key="4">
    <source>
        <dbReference type="Google" id="ProtNLM"/>
    </source>
</evidence>
<organism evidence="2 3">
    <name type="scientific">Lactococcus formosensis</name>
    <dbReference type="NCBI Taxonomy" id="1281486"/>
    <lineage>
        <taxon>Bacteria</taxon>
        <taxon>Bacillati</taxon>
        <taxon>Bacillota</taxon>
        <taxon>Bacilli</taxon>
        <taxon>Lactobacillales</taxon>
        <taxon>Streptococcaceae</taxon>
        <taxon>Lactococcus</taxon>
    </lineage>
</organism>